<evidence type="ECO:0000259" key="6">
    <source>
        <dbReference type="PROSITE" id="PS51012"/>
    </source>
</evidence>
<proteinExistence type="predicted"/>
<organism evidence="7">
    <name type="scientific">Caldiarchaeum subterraneum</name>
    <dbReference type="NCBI Taxonomy" id="311458"/>
    <lineage>
        <taxon>Archaea</taxon>
        <taxon>Nitrososphaerota</taxon>
        <taxon>Candidatus Caldarchaeales</taxon>
        <taxon>Candidatus Caldarchaeaceae</taxon>
        <taxon>Candidatus Caldarchaeum</taxon>
    </lineage>
</organism>
<name>A0A7C5L8L4_CALS0</name>
<evidence type="ECO:0000256" key="3">
    <source>
        <dbReference type="ARBA" id="ARBA00022989"/>
    </source>
</evidence>
<evidence type="ECO:0000256" key="1">
    <source>
        <dbReference type="ARBA" id="ARBA00004141"/>
    </source>
</evidence>
<dbReference type="PRINTS" id="PR00164">
    <property type="entry name" value="ABC2TRNSPORT"/>
</dbReference>
<feature type="domain" description="ABC transmembrane type-2" evidence="6">
    <location>
        <begin position="25"/>
        <end position="287"/>
    </location>
</feature>
<gene>
    <name evidence="7" type="ORF">ENM11_00890</name>
</gene>
<feature type="transmembrane region" description="Helical" evidence="5">
    <location>
        <begin position="88"/>
        <end position="114"/>
    </location>
</feature>
<dbReference type="AlphaFoldDB" id="A0A7C5L8L4"/>
<evidence type="ECO:0000256" key="2">
    <source>
        <dbReference type="ARBA" id="ARBA00022692"/>
    </source>
</evidence>
<dbReference type="PROSITE" id="PS51012">
    <property type="entry name" value="ABC_TM2"/>
    <property type="match status" value="1"/>
</dbReference>
<evidence type="ECO:0000313" key="7">
    <source>
        <dbReference type="EMBL" id="HHK67698.1"/>
    </source>
</evidence>
<keyword evidence="2 5" id="KW-0812">Transmembrane</keyword>
<feature type="transmembrane region" description="Helical" evidence="5">
    <location>
        <begin position="262"/>
        <end position="284"/>
    </location>
</feature>
<dbReference type="Pfam" id="PF01061">
    <property type="entry name" value="ABC2_membrane"/>
    <property type="match status" value="1"/>
</dbReference>
<dbReference type="PIRSF" id="PIRSF006648">
    <property type="entry name" value="DrrB"/>
    <property type="match status" value="1"/>
</dbReference>
<dbReference type="PANTHER" id="PTHR43077:SF10">
    <property type="entry name" value="TRANSPORT PERMEASE PROTEIN"/>
    <property type="match status" value="1"/>
</dbReference>
<dbReference type="InterPro" id="IPR000412">
    <property type="entry name" value="ABC_2_transport"/>
</dbReference>
<reference evidence="7" key="1">
    <citation type="journal article" date="2020" name="mSystems">
        <title>Genome- and Community-Level Interaction Insights into Carbon Utilization and Element Cycling Functions of Hydrothermarchaeota in Hydrothermal Sediment.</title>
        <authorList>
            <person name="Zhou Z."/>
            <person name="Liu Y."/>
            <person name="Xu W."/>
            <person name="Pan J."/>
            <person name="Luo Z.H."/>
            <person name="Li M."/>
        </authorList>
    </citation>
    <scope>NUCLEOTIDE SEQUENCE [LARGE SCALE GENOMIC DNA]</scope>
    <source>
        <strain evidence="7">SpSt-1056</strain>
    </source>
</reference>
<keyword evidence="4 5" id="KW-0472">Membrane</keyword>
<dbReference type="InterPro" id="IPR047817">
    <property type="entry name" value="ABC2_TM_bact-type"/>
</dbReference>
<feature type="transmembrane region" description="Helical" evidence="5">
    <location>
        <begin position="205"/>
        <end position="222"/>
    </location>
</feature>
<dbReference type="InterPro" id="IPR013525">
    <property type="entry name" value="ABC2_TM"/>
</dbReference>
<evidence type="ECO:0000256" key="5">
    <source>
        <dbReference type="SAM" id="Phobius"/>
    </source>
</evidence>
<dbReference type="EMBL" id="DRWN01000011">
    <property type="protein sequence ID" value="HHK67698.1"/>
    <property type="molecule type" value="Genomic_DNA"/>
</dbReference>
<dbReference type="PANTHER" id="PTHR43077">
    <property type="entry name" value="TRANSPORT PERMEASE YVFS-RELATED"/>
    <property type="match status" value="1"/>
</dbReference>
<evidence type="ECO:0000256" key="4">
    <source>
        <dbReference type="ARBA" id="ARBA00023136"/>
    </source>
</evidence>
<feature type="transmembrane region" description="Helical" evidence="5">
    <location>
        <begin position="169"/>
        <end position="193"/>
    </location>
</feature>
<comment type="subcellular location">
    <subcellularLocation>
        <location evidence="1">Membrane</location>
        <topology evidence="1">Multi-pass membrane protein</topology>
    </subcellularLocation>
</comment>
<feature type="transmembrane region" description="Helical" evidence="5">
    <location>
        <begin position="135"/>
        <end position="157"/>
    </location>
</feature>
<accession>A0A7C5L8L4</accession>
<dbReference type="GO" id="GO:0043190">
    <property type="term" value="C:ATP-binding cassette (ABC) transporter complex"/>
    <property type="evidence" value="ECO:0007669"/>
    <property type="project" value="InterPro"/>
</dbReference>
<feature type="transmembrane region" description="Helical" evidence="5">
    <location>
        <begin position="25"/>
        <end position="45"/>
    </location>
</feature>
<keyword evidence="3 5" id="KW-1133">Transmembrane helix</keyword>
<dbReference type="InterPro" id="IPR051328">
    <property type="entry name" value="T7SS_ABC-Transporter"/>
</dbReference>
<dbReference type="GO" id="GO:0140359">
    <property type="term" value="F:ABC-type transporter activity"/>
    <property type="evidence" value="ECO:0007669"/>
    <property type="project" value="InterPro"/>
</dbReference>
<sequence>MMLEVLTEIQTLVGRELRKWVRSPFLMFMTMVQPVIWMGLFGKAFNLTGVFKISEDVLTQLPPDVTSRVGEVFNRIMASLFGVADMDYFSYMSVGMLSIVVLFTSMSSGMSVAWDRRLGFLNKLLAAPIKRGSIILAKVLSGVIRSVAQAVLVMFLAAALGARYSIPNLLAPLAAITTLMLLSLGLSSLFISLGIRLKSWESQMAVMNLLNLPLMFASNALYPVKMMPPWLQAVASLNPITYAVDALRQSMVYGQAADVSTLLLDMAAVSLFAAVLTTVGVMVADRGLRRS</sequence>
<protein>
    <submittedName>
        <fullName evidence="7">ABC transporter</fullName>
    </submittedName>
</protein>
<comment type="caution">
    <text evidence="7">The sequence shown here is derived from an EMBL/GenBank/DDBJ whole genome shotgun (WGS) entry which is preliminary data.</text>
</comment>